<dbReference type="Pfam" id="PF17963">
    <property type="entry name" value="Big_9"/>
    <property type="match status" value="4"/>
</dbReference>
<dbReference type="AlphaFoldDB" id="A0A7L6AMF6"/>
<dbReference type="NCBIfam" id="NF012211">
    <property type="entry name" value="tand_rpt_95"/>
    <property type="match status" value="4"/>
</dbReference>
<dbReference type="Gene3D" id="2.60.40.2810">
    <property type="match status" value="2"/>
</dbReference>
<evidence type="ECO:0000313" key="4">
    <source>
        <dbReference type="Proteomes" id="UP000510621"/>
    </source>
</evidence>
<evidence type="ECO:0000313" key="3">
    <source>
        <dbReference type="EMBL" id="QLQ30294.1"/>
    </source>
</evidence>
<dbReference type="PANTHER" id="PTHR34720:SF9">
    <property type="entry name" value="BLR4714 PROTEIN"/>
    <property type="match status" value="1"/>
</dbReference>
<organism evidence="3 4">
    <name type="scientific">Candidatus Thiothrix singaporensis</name>
    <dbReference type="NCBI Taxonomy" id="2799669"/>
    <lineage>
        <taxon>Bacteria</taxon>
        <taxon>Pseudomonadati</taxon>
        <taxon>Pseudomonadota</taxon>
        <taxon>Gammaproteobacteria</taxon>
        <taxon>Thiotrichales</taxon>
        <taxon>Thiotrichaceae</taxon>
        <taxon>Thiothrix</taxon>
    </lineage>
</organism>
<sequence length="494" mass="49778">MTPIDVRAFAFQAGTEQEAFSFKNTPCTGSIELMDNDNDPFNQPPDAPNNSVGTNPGNQFANAGWGATDDNDYFGNYGGAASCTAAPTNTAPSASADTASTAQDTAVTIDVLANDSDADGDTLSIESFTQGGHGTVTATGGKLVYTPNSGFVGSDSFTYTVSDGTDTATGTVNVQVTASSTMSASNDIYTIEANSPATPLGILANDTVPAEGTTISIATAPSHGNVEVVGNHVEYTPNADYVGQDSFTYEVSDGTDTASATVTMIMQAASSTNHAPTTVNDSATTSAGTAVEINALANDTDADGDTLSIASVTQGAHGSVATANGKLTYTPAAGFTGSDSFTYTVSDGTDTATATVAVTVQAASNTNHPPTTTINSATTATGATVDIDILGNASDPDGDTLSIASFTQGGHGVVTKVGGKLTYTPNAGFSGADSFTCTISDGKDTTTITISVTVRAASTNVPSVAVPTLTQWAQLLLTLVLGAVGLRRYSRMGK</sequence>
<dbReference type="InterPro" id="IPR026442">
    <property type="entry name" value="IPTL_CTERM"/>
</dbReference>
<dbReference type="PANTHER" id="PTHR34720">
    <property type="entry name" value="MICROCYSTIN DEPENDENT PROTEIN"/>
    <property type="match status" value="1"/>
</dbReference>
<protein>
    <submittedName>
        <fullName evidence="3">Tandem-95 repeat protein</fullName>
    </submittedName>
</protein>
<feature type="compositionally biased region" description="Polar residues" evidence="1">
    <location>
        <begin position="51"/>
        <end position="61"/>
    </location>
</feature>
<dbReference type="Gene3D" id="2.60.40.3440">
    <property type="match status" value="2"/>
</dbReference>
<evidence type="ECO:0000256" key="1">
    <source>
        <dbReference type="SAM" id="MobiDB-lite"/>
    </source>
</evidence>
<name>A0A7L6AMF6_9GAMM</name>
<dbReference type="Pfam" id="PF18203">
    <property type="entry name" value="IPTL-CTERM"/>
    <property type="match status" value="1"/>
</dbReference>
<feature type="domain" description="IPTL-CTERM protein sorting" evidence="2">
    <location>
        <begin position="465"/>
        <end position="488"/>
    </location>
</feature>
<proteinExistence type="predicted"/>
<feature type="region of interest" description="Disordered" evidence="1">
    <location>
        <begin position="34"/>
        <end position="65"/>
    </location>
</feature>
<keyword evidence="4" id="KW-1185">Reference proteome</keyword>
<dbReference type="Proteomes" id="UP000510621">
    <property type="component" value="Chromosome"/>
</dbReference>
<gene>
    <name evidence="3" type="ORF">HZT40_00175</name>
</gene>
<dbReference type="EMBL" id="CP059265">
    <property type="protein sequence ID" value="QLQ30294.1"/>
    <property type="molecule type" value="Genomic_DNA"/>
</dbReference>
<accession>A0A7L6AMF6</accession>
<evidence type="ECO:0000259" key="2">
    <source>
        <dbReference type="Pfam" id="PF18203"/>
    </source>
</evidence>
<dbReference type="KEGG" id="this:HZT40_00175"/>
<reference evidence="3" key="1">
    <citation type="submission" date="2020-06" db="EMBL/GenBank/DDBJ databases">
        <title>Analysis procedures for assessing recovery of high quality, complete, closed genomes from Nanopore long read metagenome sequencing.</title>
        <authorList>
            <person name="Bessarab I."/>
            <person name="Arumugam K."/>
            <person name="Haryono M."/>
            <person name="Liu X."/>
            <person name="Roy S."/>
            <person name="Zuniga-Montanez R.E."/>
            <person name="Qiu G."/>
            <person name="Drautz-Moses D.I."/>
            <person name="Law Y.Y."/>
            <person name="Wuertz S."/>
            <person name="Lauro F.M."/>
            <person name="Huson D.H."/>
            <person name="Williams R.B."/>
        </authorList>
    </citation>
    <scope>NUCLEOTIDE SEQUENCE [LARGE SCALE GENOMIC DNA]</scope>
    <source>
        <strain evidence="3">SSD2</strain>
    </source>
</reference>